<dbReference type="Pfam" id="PF05940">
    <property type="entry name" value="NnrS"/>
    <property type="match status" value="1"/>
</dbReference>
<keyword evidence="1" id="KW-0812">Transmembrane</keyword>
<feature type="transmembrane region" description="Helical" evidence="1">
    <location>
        <begin position="280"/>
        <end position="305"/>
    </location>
</feature>
<evidence type="ECO:0000313" key="3">
    <source>
        <dbReference type="Proteomes" id="UP000782554"/>
    </source>
</evidence>
<proteinExistence type="predicted"/>
<organism evidence="2 3">
    <name type="scientific">Qipengyuania mesophila</name>
    <dbReference type="NCBI Taxonomy" id="2867246"/>
    <lineage>
        <taxon>Bacteria</taxon>
        <taxon>Pseudomonadati</taxon>
        <taxon>Pseudomonadota</taxon>
        <taxon>Alphaproteobacteria</taxon>
        <taxon>Sphingomonadales</taxon>
        <taxon>Erythrobacteraceae</taxon>
        <taxon>Qipengyuania</taxon>
    </lineage>
</organism>
<dbReference type="RefSeq" id="WP_221601589.1">
    <property type="nucleotide sequence ID" value="NZ_JAIGNU010000001.1"/>
</dbReference>
<keyword evidence="1" id="KW-0472">Membrane</keyword>
<sequence>MMGGTLDNRDRLELRRRRMEQAPPVLRGGFRPFFLGAGIWAAIAIAIWLWAFTVGVQQLGALDPLAWHRHEMLFGFVGAAIAGFALTAVPNWTGRLPIAGAPLAALALWWVAARILPFVAPELPLALLALIDGGFYLALAALILREIVLAKNRNLPVALAIALFGIADLLDFAGSAGLIGNDIGHRAGIALAVTLVSLIGGRIVPSFTRNWMQREGLIGGLPSQPTRFDIAVVLATVIALAAWMVAGAVPPVGVALVFAGSIQLVRLVRWRGWRTLASPIVLVLHLGYVWIPLGLLLLGATGLGAPIPSSAGVHALTVGALAGMILAVMTRATLGHTGRALHAGPATRASYVALHLAVLVRVAASLVPEHYQSLLHLAGGLWIAAFALFVLAYAPVMLRPRPSE</sequence>
<dbReference type="InterPro" id="IPR010266">
    <property type="entry name" value="NnrS"/>
</dbReference>
<feature type="transmembrane region" description="Helical" evidence="1">
    <location>
        <begin position="72"/>
        <end position="89"/>
    </location>
</feature>
<reference evidence="2 3" key="1">
    <citation type="submission" date="2021-08" db="EMBL/GenBank/DDBJ databases">
        <title>Comparative Genomics Analysis of the Genus Qipengyuania Reveals Extensive Genetic Diversity and Metabolic Versatility, Including the Description of Fifteen Novel Species.</title>
        <authorList>
            <person name="Liu Y."/>
        </authorList>
    </citation>
    <scope>NUCLEOTIDE SEQUENCE [LARGE SCALE GENOMIC DNA]</scope>
    <source>
        <strain evidence="2 3">YG27</strain>
    </source>
</reference>
<dbReference type="EMBL" id="JAIGNU010000001">
    <property type="protein sequence ID" value="MBX7500856.1"/>
    <property type="molecule type" value="Genomic_DNA"/>
</dbReference>
<accession>A0ABS7JTE7</accession>
<evidence type="ECO:0000313" key="2">
    <source>
        <dbReference type="EMBL" id="MBX7500856.1"/>
    </source>
</evidence>
<dbReference type="Proteomes" id="UP000782554">
    <property type="component" value="Unassembled WGS sequence"/>
</dbReference>
<feature type="transmembrane region" description="Helical" evidence="1">
    <location>
        <begin position="156"/>
        <end position="179"/>
    </location>
</feature>
<feature type="transmembrane region" description="Helical" evidence="1">
    <location>
        <begin position="373"/>
        <end position="394"/>
    </location>
</feature>
<feature type="transmembrane region" description="Helical" evidence="1">
    <location>
        <begin position="252"/>
        <end position="268"/>
    </location>
</feature>
<keyword evidence="1" id="KW-1133">Transmembrane helix</keyword>
<evidence type="ECO:0000256" key="1">
    <source>
        <dbReference type="SAM" id="Phobius"/>
    </source>
</evidence>
<feature type="transmembrane region" description="Helical" evidence="1">
    <location>
        <begin position="96"/>
        <end position="119"/>
    </location>
</feature>
<comment type="caution">
    <text evidence="2">The sequence shown here is derived from an EMBL/GenBank/DDBJ whole genome shotgun (WGS) entry which is preliminary data.</text>
</comment>
<name>A0ABS7JTE7_9SPHN</name>
<keyword evidence="3" id="KW-1185">Reference proteome</keyword>
<feature type="transmembrane region" description="Helical" evidence="1">
    <location>
        <begin position="311"/>
        <end position="329"/>
    </location>
</feature>
<feature type="transmembrane region" description="Helical" evidence="1">
    <location>
        <begin position="228"/>
        <end position="246"/>
    </location>
</feature>
<gene>
    <name evidence="2" type="ORF">K3181_05325</name>
</gene>
<protein>
    <submittedName>
        <fullName evidence="2">NnrS family protein</fullName>
    </submittedName>
</protein>
<feature type="transmembrane region" description="Helical" evidence="1">
    <location>
        <begin position="349"/>
        <end position="367"/>
    </location>
</feature>
<feature type="transmembrane region" description="Helical" evidence="1">
    <location>
        <begin position="33"/>
        <end position="52"/>
    </location>
</feature>
<feature type="transmembrane region" description="Helical" evidence="1">
    <location>
        <begin position="185"/>
        <end position="207"/>
    </location>
</feature>
<feature type="transmembrane region" description="Helical" evidence="1">
    <location>
        <begin position="125"/>
        <end position="144"/>
    </location>
</feature>